<protein>
    <submittedName>
        <fullName evidence="15">Cytochrome c family protein</fullName>
        <ecNumber evidence="15">1.1.99.21</ecNumber>
    </submittedName>
</protein>
<evidence type="ECO:0000256" key="9">
    <source>
        <dbReference type="ARBA" id="ARBA00023004"/>
    </source>
</evidence>
<dbReference type="GO" id="GO:0005886">
    <property type="term" value="C:plasma membrane"/>
    <property type="evidence" value="ECO:0007669"/>
    <property type="project" value="UniProtKB-SubCell"/>
</dbReference>
<feature type="compositionally biased region" description="Basic and acidic residues" evidence="13">
    <location>
        <begin position="1"/>
        <end position="33"/>
    </location>
</feature>
<dbReference type="Pfam" id="PF00034">
    <property type="entry name" value="Cytochrom_C"/>
    <property type="match status" value="1"/>
</dbReference>
<evidence type="ECO:0000313" key="16">
    <source>
        <dbReference type="Proteomes" id="UP000002700"/>
    </source>
</evidence>
<evidence type="ECO:0000256" key="10">
    <source>
        <dbReference type="ARBA" id="ARBA00023136"/>
    </source>
</evidence>
<dbReference type="KEGG" id="bpm:BURPS1710b_A2590"/>
<feature type="binding site" description="covalent" evidence="11">
    <location>
        <position position="403"/>
    </location>
    <ligand>
        <name>heme c</name>
        <dbReference type="ChEBI" id="CHEBI:61717"/>
        <label>3</label>
    </ligand>
</feature>
<dbReference type="InterPro" id="IPR009056">
    <property type="entry name" value="Cyt_c-like_dom"/>
</dbReference>
<evidence type="ECO:0000259" key="14">
    <source>
        <dbReference type="PROSITE" id="PS51007"/>
    </source>
</evidence>
<feature type="region of interest" description="Disordered" evidence="13">
    <location>
        <begin position="1"/>
        <end position="35"/>
    </location>
</feature>
<dbReference type="PRINTS" id="PR00605">
    <property type="entry name" value="CYTCHROMECIC"/>
</dbReference>
<feature type="binding site" description="covalent" evidence="11">
    <location>
        <position position="116"/>
    </location>
    <ligand>
        <name>heme c</name>
        <dbReference type="ChEBI" id="CHEBI:61717"/>
        <label>1</label>
    </ligand>
</feature>
<dbReference type="GO" id="GO:0005506">
    <property type="term" value="F:iron ion binding"/>
    <property type="evidence" value="ECO:0007669"/>
    <property type="project" value="InterPro"/>
</dbReference>
<evidence type="ECO:0000256" key="3">
    <source>
        <dbReference type="ARBA" id="ARBA00022475"/>
    </source>
</evidence>
<keyword evidence="4 11" id="KW-0349">Heme</keyword>
<feature type="domain" description="Cytochrome c" evidence="14">
    <location>
        <begin position="246"/>
        <end position="360"/>
    </location>
</feature>
<feature type="domain" description="Cytochrome c" evidence="14">
    <location>
        <begin position="99"/>
        <end position="203"/>
    </location>
</feature>
<dbReference type="PANTHER" id="PTHR35008:SF8">
    <property type="entry name" value="ALCOHOL DEHYDROGENASE CYTOCHROME C SUBUNIT"/>
    <property type="match status" value="1"/>
</dbReference>
<feature type="binding site" description="axial binding residue" evidence="12">
    <location>
        <position position="265"/>
    </location>
    <ligand>
        <name>heme c</name>
        <dbReference type="ChEBI" id="CHEBI:61717"/>
        <label>2</label>
    </ligand>
    <ligandPart>
        <name>Fe</name>
        <dbReference type="ChEBI" id="CHEBI:18248"/>
    </ligandPart>
</feature>
<sequence>MPHVRPSEPVRLEQRDDADGRHGERDVDDRGARAADLGPVEEGNLMLKRTLSFMLAGCLALPGLSSAADAAASGAPASAASSVPAASAAPAAVRAADATLVERGRYLAVAGDCMACHTAKGGKPFAGGLPMRAPLLGTIYTTNITPDKETGIGDWSFADFERAVRHGVAKNGDNLYPAMPYVSYTKVTDDDVKALYAYFMHGVEPVRQPPRRNDIPWYLSMRWPLKIWNLLFLKEGVYQPKPERGVEWNRGAYLVQGLAHCGTCHTPRAVTLQEKSLDETGGSFLAGSVLSGWDGYNITSDPNAGIGGWSQPQLIRYLRTGSVPGLAQAAGPMAEAVEHSFSRMSDADIGAIATYVRTVPAVADGAAKARSAWGKPAEDGIRLRGVALASTGIDPARLYLGNCASCHQMQGKGTPDGYYPQLFHNSTVGAPNPTNLVQVILNGVARKAGGEDVGMPAFRHELSDAQIAALANYLTVQFGNPAAKVSEQDVAKLRAAQ</sequence>
<dbReference type="Proteomes" id="UP000002700">
    <property type="component" value="Chromosome II"/>
</dbReference>
<accession>Q3JFB3</accession>
<dbReference type="PROSITE" id="PS51007">
    <property type="entry name" value="CYTC"/>
    <property type="match status" value="3"/>
</dbReference>
<evidence type="ECO:0000256" key="4">
    <source>
        <dbReference type="ARBA" id="ARBA00022617"/>
    </source>
</evidence>
<feature type="binding site" description="axial binding residue" evidence="12">
    <location>
        <position position="407"/>
    </location>
    <ligand>
        <name>heme c</name>
        <dbReference type="ChEBI" id="CHEBI:61717"/>
        <label>3</label>
    </ligand>
    <ligandPart>
        <name>Fe</name>
        <dbReference type="ChEBI" id="CHEBI:18248"/>
    </ligandPart>
</feature>
<evidence type="ECO:0000256" key="2">
    <source>
        <dbReference type="ARBA" id="ARBA00022448"/>
    </source>
</evidence>
<dbReference type="EnsemblBacteria" id="ABA53144">
    <property type="protein sequence ID" value="ABA53144"/>
    <property type="gene ID" value="BURPS1710b_A2590"/>
</dbReference>
<name>Q3JFB3_BURP1</name>
<evidence type="ECO:0000256" key="12">
    <source>
        <dbReference type="PIRSR" id="PIRSR000018-51"/>
    </source>
</evidence>
<dbReference type="GO" id="GO:0020037">
    <property type="term" value="F:heme binding"/>
    <property type="evidence" value="ECO:0007669"/>
    <property type="project" value="InterPro"/>
</dbReference>
<keyword evidence="7" id="KW-0677">Repeat</keyword>
<evidence type="ECO:0000256" key="7">
    <source>
        <dbReference type="ARBA" id="ARBA00022737"/>
    </source>
</evidence>
<keyword evidence="15" id="KW-0560">Oxidoreductase</keyword>
<dbReference type="GO" id="GO:0009055">
    <property type="term" value="F:electron transfer activity"/>
    <property type="evidence" value="ECO:0007669"/>
    <property type="project" value="InterPro"/>
</dbReference>
<evidence type="ECO:0000256" key="13">
    <source>
        <dbReference type="SAM" id="MobiDB-lite"/>
    </source>
</evidence>
<feature type="binding site" description="covalent" evidence="11">
    <location>
        <position position="406"/>
    </location>
    <ligand>
        <name>heme c</name>
        <dbReference type="ChEBI" id="CHEBI:61717"/>
        <label>3</label>
    </ligand>
</feature>
<feature type="binding site" description="covalent" evidence="11">
    <location>
        <position position="113"/>
    </location>
    <ligand>
        <name>heme c</name>
        <dbReference type="ChEBI" id="CHEBI:61717"/>
        <label>1</label>
    </ligand>
</feature>
<dbReference type="EMBL" id="CP000125">
    <property type="protein sequence ID" value="ABA53144.1"/>
    <property type="molecule type" value="Genomic_DNA"/>
</dbReference>
<keyword evidence="8" id="KW-0249">Electron transport</keyword>
<dbReference type="GO" id="GO:0047833">
    <property type="term" value="F:D-sorbitol dehydrogenase (acceptor) activity"/>
    <property type="evidence" value="ECO:0007669"/>
    <property type="project" value="UniProtKB-EC"/>
</dbReference>
<dbReference type="InterPro" id="IPR036909">
    <property type="entry name" value="Cyt_c-like_dom_sf"/>
</dbReference>
<dbReference type="PANTHER" id="PTHR35008">
    <property type="entry name" value="BLL4482 PROTEIN-RELATED"/>
    <property type="match status" value="1"/>
</dbReference>
<dbReference type="InterPro" id="IPR051459">
    <property type="entry name" value="Cytochrome_c-type_DH"/>
</dbReference>
<evidence type="ECO:0000256" key="6">
    <source>
        <dbReference type="ARBA" id="ARBA00022729"/>
    </source>
</evidence>
<evidence type="ECO:0000256" key="8">
    <source>
        <dbReference type="ARBA" id="ARBA00022982"/>
    </source>
</evidence>
<dbReference type="Pfam" id="PF13442">
    <property type="entry name" value="Cytochrome_CBB3"/>
    <property type="match status" value="1"/>
</dbReference>
<evidence type="ECO:0000313" key="15">
    <source>
        <dbReference type="EMBL" id="ABA53144.1"/>
    </source>
</evidence>
<keyword evidence="2" id="KW-0813">Transport</keyword>
<evidence type="ECO:0000256" key="1">
    <source>
        <dbReference type="ARBA" id="ARBA00004236"/>
    </source>
</evidence>
<keyword evidence="9 12" id="KW-0408">Iron</keyword>
<dbReference type="PIRSF" id="PIRSF000018">
    <property type="entry name" value="Mb_ADH_cyt_c"/>
    <property type="match status" value="1"/>
</dbReference>
<dbReference type="SUPFAM" id="SSF46626">
    <property type="entry name" value="Cytochrome c"/>
    <property type="match status" value="3"/>
</dbReference>
<dbReference type="AlphaFoldDB" id="Q3JFB3"/>
<keyword evidence="3" id="KW-1003">Cell membrane</keyword>
<dbReference type="EC" id="1.1.99.21" evidence="15"/>
<dbReference type="InterPro" id="IPR008168">
    <property type="entry name" value="Cyt_C_IC"/>
</dbReference>
<evidence type="ECO:0000256" key="5">
    <source>
        <dbReference type="ARBA" id="ARBA00022723"/>
    </source>
</evidence>
<evidence type="ECO:0000256" key="11">
    <source>
        <dbReference type="PIRSR" id="PIRSR000018-50"/>
    </source>
</evidence>
<organism evidence="15 16">
    <name type="scientific">Burkholderia pseudomallei (strain 1710b)</name>
    <dbReference type="NCBI Taxonomy" id="320372"/>
    <lineage>
        <taxon>Bacteria</taxon>
        <taxon>Pseudomonadati</taxon>
        <taxon>Pseudomonadota</taxon>
        <taxon>Betaproteobacteria</taxon>
        <taxon>Burkholderiales</taxon>
        <taxon>Burkholderiaceae</taxon>
        <taxon>Burkholderia</taxon>
        <taxon>pseudomallei group</taxon>
    </lineage>
</organism>
<keyword evidence="10" id="KW-0472">Membrane</keyword>
<keyword evidence="6" id="KW-0732">Signal</keyword>
<feature type="binding site" description="axial binding residue" evidence="12">
    <location>
        <position position="117"/>
    </location>
    <ligand>
        <name>heme c</name>
        <dbReference type="ChEBI" id="CHEBI:61717"/>
        <label>1</label>
    </ligand>
    <ligandPart>
        <name>Fe</name>
        <dbReference type="ChEBI" id="CHEBI:18248"/>
    </ligandPart>
</feature>
<dbReference type="InterPro" id="IPR014353">
    <property type="entry name" value="Membr-bd_ADH_cyt_c"/>
</dbReference>
<feature type="binding site" description="covalent" evidence="11">
    <location>
        <position position="261"/>
    </location>
    <ligand>
        <name>heme c</name>
        <dbReference type="ChEBI" id="CHEBI:61717"/>
        <label>2</label>
    </ligand>
</feature>
<proteinExistence type="predicted"/>
<reference evidence="15 16" key="1">
    <citation type="submission" date="2005-09" db="EMBL/GenBank/DDBJ databases">
        <authorList>
            <person name="Woods D.E."/>
            <person name="Nierman W.C."/>
        </authorList>
    </citation>
    <scope>NUCLEOTIDE SEQUENCE [LARGE SCALE GENOMIC DNA]</scope>
    <source>
        <strain evidence="15 16">1710b</strain>
    </source>
</reference>
<dbReference type="HOGENOM" id="CLU_028594_0_0_4"/>
<comment type="subcellular location">
    <subcellularLocation>
        <location evidence="1">Cell membrane</location>
    </subcellularLocation>
</comment>
<feature type="domain" description="Cytochrome c" evidence="14">
    <location>
        <begin position="375"/>
        <end position="478"/>
    </location>
</feature>
<dbReference type="Gene3D" id="1.10.760.10">
    <property type="entry name" value="Cytochrome c-like domain"/>
    <property type="match status" value="2"/>
</dbReference>
<comment type="cofactor">
    <cofactor evidence="11">
        <name>heme c</name>
        <dbReference type="ChEBI" id="CHEBI:61717"/>
    </cofactor>
    <text evidence="11">Binds 3 heme c groups covalently per subunit.</text>
</comment>
<feature type="binding site" description="covalent" evidence="11">
    <location>
        <position position="264"/>
    </location>
    <ligand>
        <name>heme c</name>
        <dbReference type="ChEBI" id="CHEBI:61717"/>
        <label>2</label>
    </ligand>
</feature>
<keyword evidence="5 12" id="KW-0479">Metal-binding</keyword>
<gene>
    <name evidence="15" type="ordered locus">BURPS1710b_A2590</name>
</gene>